<proteinExistence type="predicted"/>
<dbReference type="RefSeq" id="WP_343766640.1">
    <property type="nucleotide sequence ID" value="NZ_BAAAFG010000015.1"/>
</dbReference>
<keyword evidence="4" id="KW-1185">Reference proteome</keyword>
<organism evidence="3 4">
    <name type="scientific">Gangjinia marincola</name>
    <dbReference type="NCBI Taxonomy" id="578463"/>
    <lineage>
        <taxon>Bacteria</taxon>
        <taxon>Pseudomonadati</taxon>
        <taxon>Bacteroidota</taxon>
        <taxon>Flavobacteriia</taxon>
        <taxon>Flavobacteriales</taxon>
        <taxon>Flavobacteriaceae</taxon>
        <taxon>Gangjinia</taxon>
    </lineage>
</organism>
<protein>
    <recommendedName>
        <fullName evidence="2">Glycosyl transferase family 1 domain-containing protein</fullName>
    </recommendedName>
</protein>
<evidence type="ECO:0000313" key="4">
    <source>
        <dbReference type="Proteomes" id="UP001500507"/>
    </source>
</evidence>
<evidence type="ECO:0000313" key="3">
    <source>
        <dbReference type="EMBL" id="GAA0872762.1"/>
    </source>
</evidence>
<dbReference type="Pfam" id="PF00534">
    <property type="entry name" value="Glycos_transf_1"/>
    <property type="match status" value="1"/>
</dbReference>
<keyword evidence="1" id="KW-0808">Transferase</keyword>
<dbReference type="SUPFAM" id="SSF53756">
    <property type="entry name" value="UDP-Glycosyltransferase/glycogen phosphorylase"/>
    <property type="match status" value="1"/>
</dbReference>
<comment type="caution">
    <text evidence="3">The sequence shown here is derived from an EMBL/GenBank/DDBJ whole genome shotgun (WGS) entry which is preliminary data.</text>
</comment>
<reference evidence="4" key="1">
    <citation type="journal article" date="2019" name="Int. J. Syst. Evol. Microbiol.">
        <title>The Global Catalogue of Microorganisms (GCM) 10K type strain sequencing project: providing services to taxonomists for standard genome sequencing and annotation.</title>
        <authorList>
            <consortium name="The Broad Institute Genomics Platform"/>
            <consortium name="The Broad Institute Genome Sequencing Center for Infectious Disease"/>
            <person name="Wu L."/>
            <person name="Ma J."/>
        </authorList>
    </citation>
    <scope>NUCLEOTIDE SEQUENCE [LARGE SCALE GENOMIC DNA]</scope>
    <source>
        <strain evidence="4">JCM 16082</strain>
    </source>
</reference>
<dbReference type="Gene3D" id="3.40.50.2000">
    <property type="entry name" value="Glycogen Phosphorylase B"/>
    <property type="match status" value="2"/>
</dbReference>
<dbReference type="CDD" id="cd03801">
    <property type="entry name" value="GT4_PimA-like"/>
    <property type="match status" value="1"/>
</dbReference>
<gene>
    <name evidence="3" type="ORF">GCM10009117_19090</name>
</gene>
<dbReference type="PANTHER" id="PTHR46401:SF2">
    <property type="entry name" value="GLYCOSYLTRANSFERASE WBBK-RELATED"/>
    <property type="match status" value="1"/>
</dbReference>
<dbReference type="InterPro" id="IPR001296">
    <property type="entry name" value="Glyco_trans_1"/>
</dbReference>
<sequence>MVKQDFDKVVFIGPNYHRRRGGIASVLKTYATFIGKDFNFFSSALVQNKHINFLLLPFRLFHFLIYLICYYRRIAIIHIHGASYGSFYRKYMFFLIVKLLRKKVVYHIHGGKYPIFYQNSGFLVKNAVSHMINSCHGLIVLSQEWKEYFEKEFSNQNIYILNNPIIRGTPRPKNFDQKKNLLFLGTINQDKGIFDLIRAIALLENEIKEDIQLIIGGRGEEKKLLQEIEELGVSKIVSFKGWINHMQKSDLYQKSHIMILPSYHEGLPISLLEAMNYELPLIATQIGGIPQILKPSFNGIFIRPGDVHAIKEAILSYVKTPKKIIDHGHNSKQLVEPYYVENVLNKLNKIYSKI</sequence>
<feature type="domain" description="Glycosyl transferase family 1" evidence="2">
    <location>
        <begin position="175"/>
        <end position="323"/>
    </location>
</feature>
<dbReference type="PANTHER" id="PTHR46401">
    <property type="entry name" value="GLYCOSYLTRANSFERASE WBBK-RELATED"/>
    <property type="match status" value="1"/>
</dbReference>
<accession>A0ABP3XZ01</accession>
<dbReference type="EMBL" id="BAAAFG010000015">
    <property type="protein sequence ID" value="GAA0872762.1"/>
    <property type="molecule type" value="Genomic_DNA"/>
</dbReference>
<evidence type="ECO:0000259" key="2">
    <source>
        <dbReference type="Pfam" id="PF00534"/>
    </source>
</evidence>
<evidence type="ECO:0000256" key="1">
    <source>
        <dbReference type="ARBA" id="ARBA00022679"/>
    </source>
</evidence>
<name>A0ABP3XZ01_9FLAO</name>
<dbReference type="Proteomes" id="UP001500507">
    <property type="component" value="Unassembled WGS sequence"/>
</dbReference>